<proteinExistence type="predicted"/>
<dbReference type="Pfam" id="PF07885">
    <property type="entry name" value="Ion_trans_2"/>
    <property type="match status" value="1"/>
</dbReference>
<feature type="transmembrane region" description="Helical" evidence="1">
    <location>
        <begin position="45"/>
        <end position="64"/>
    </location>
</feature>
<dbReference type="RefSeq" id="WP_246158062.1">
    <property type="nucleotide sequence ID" value="NZ_BKAJ01000016.1"/>
</dbReference>
<dbReference type="SUPFAM" id="SSF81324">
    <property type="entry name" value="Voltage-gated potassium channels"/>
    <property type="match status" value="1"/>
</dbReference>
<dbReference type="Proteomes" id="UP000321058">
    <property type="component" value="Unassembled WGS sequence"/>
</dbReference>
<keyword evidence="1" id="KW-0812">Transmembrane</keyword>
<feature type="transmembrane region" description="Helical" evidence="1">
    <location>
        <begin position="132"/>
        <end position="154"/>
    </location>
</feature>
<feature type="domain" description="Potassium channel" evidence="2">
    <location>
        <begin position="141"/>
        <end position="221"/>
    </location>
</feature>
<organism evidence="3 4">
    <name type="scientific">Reyranella soli</name>
    <dbReference type="NCBI Taxonomy" id="1230389"/>
    <lineage>
        <taxon>Bacteria</taxon>
        <taxon>Pseudomonadati</taxon>
        <taxon>Pseudomonadota</taxon>
        <taxon>Alphaproteobacteria</taxon>
        <taxon>Hyphomicrobiales</taxon>
        <taxon>Reyranellaceae</taxon>
        <taxon>Reyranella</taxon>
    </lineage>
</organism>
<gene>
    <name evidence="3" type="ORF">RSO01_08720</name>
</gene>
<protein>
    <recommendedName>
        <fullName evidence="2">Potassium channel domain-containing protein</fullName>
    </recommendedName>
</protein>
<dbReference type="Gene3D" id="1.10.287.70">
    <property type="match status" value="1"/>
</dbReference>
<dbReference type="EMBL" id="BKAJ01000016">
    <property type="protein sequence ID" value="GEP53706.1"/>
    <property type="molecule type" value="Genomic_DNA"/>
</dbReference>
<keyword evidence="1" id="KW-0472">Membrane</keyword>
<evidence type="ECO:0000259" key="2">
    <source>
        <dbReference type="Pfam" id="PF07885"/>
    </source>
</evidence>
<evidence type="ECO:0000313" key="4">
    <source>
        <dbReference type="Proteomes" id="UP000321058"/>
    </source>
</evidence>
<dbReference type="InterPro" id="IPR013099">
    <property type="entry name" value="K_chnl_dom"/>
</dbReference>
<accession>A0A512N3Z5</accession>
<feature type="transmembrane region" description="Helical" evidence="1">
    <location>
        <begin position="71"/>
        <end position="89"/>
    </location>
</feature>
<comment type="caution">
    <text evidence="3">The sequence shown here is derived from an EMBL/GenBank/DDBJ whole genome shotgun (WGS) entry which is preliminary data.</text>
</comment>
<evidence type="ECO:0000313" key="3">
    <source>
        <dbReference type="EMBL" id="GEP53706.1"/>
    </source>
</evidence>
<sequence>MMPKRWESLLDRLHDKWRDPILTCLTILMVLHLFVVAPLETEALHIQPVGAVFVVLLSVALLILSRSLVPVIVIVVVVGLLATAVVVRLRGRDALDITLQASAWLLIALVIIWIVGRAVFGPGRITYHRIVGAILLYLTIGLVFVALYTMVGAHSPGAFSGLNIAARVSLPSDLVYFSFTTLTTLGYGDIMPVHPMARSLTNIEAIIGQVYPATLLARLVSLGEGQARG</sequence>
<evidence type="ECO:0000256" key="1">
    <source>
        <dbReference type="SAM" id="Phobius"/>
    </source>
</evidence>
<dbReference type="AlphaFoldDB" id="A0A512N3Z5"/>
<keyword evidence="4" id="KW-1185">Reference proteome</keyword>
<feature type="transmembrane region" description="Helical" evidence="1">
    <location>
        <begin position="21"/>
        <end position="39"/>
    </location>
</feature>
<feature type="transmembrane region" description="Helical" evidence="1">
    <location>
        <begin position="101"/>
        <end position="120"/>
    </location>
</feature>
<reference evidence="3 4" key="1">
    <citation type="submission" date="2019-07" db="EMBL/GenBank/DDBJ databases">
        <title>Whole genome shotgun sequence of Reyranella soli NBRC 108950.</title>
        <authorList>
            <person name="Hosoyama A."/>
            <person name="Uohara A."/>
            <person name="Ohji S."/>
            <person name="Ichikawa N."/>
        </authorList>
    </citation>
    <scope>NUCLEOTIDE SEQUENCE [LARGE SCALE GENOMIC DNA]</scope>
    <source>
        <strain evidence="3 4">NBRC 108950</strain>
    </source>
</reference>
<name>A0A512N3Z5_9HYPH</name>
<keyword evidence="1" id="KW-1133">Transmembrane helix</keyword>